<evidence type="ECO:0000313" key="7">
    <source>
        <dbReference type="EMBL" id="CAD9354362.1"/>
    </source>
</evidence>
<comment type="subcellular location">
    <subcellularLocation>
        <location evidence="1">Membrane</location>
        <topology evidence="1">Multi-pass membrane protein</topology>
    </subcellularLocation>
</comment>
<evidence type="ECO:0000256" key="1">
    <source>
        <dbReference type="ARBA" id="ARBA00004141"/>
    </source>
</evidence>
<reference evidence="11" key="1">
    <citation type="submission" date="2021-01" db="EMBL/GenBank/DDBJ databases">
        <authorList>
            <person name="Corre E."/>
            <person name="Pelletier E."/>
            <person name="Niang G."/>
            <person name="Scheremetjew M."/>
            <person name="Finn R."/>
            <person name="Kale V."/>
            <person name="Holt S."/>
            <person name="Cochrane G."/>
            <person name="Meng A."/>
            <person name="Brown T."/>
            <person name="Cohen L."/>
        </authorList>
    </citation>
    <scope>NUCLEOTIDE SEQUENCE</scope>
    <source>
        <strain evidence="11">Pop2</strain>
    </source>
</reference>
<dbReference type="AlphaFoldDB" id="A0A6U3UQU7"/>
<dbReference type="Pfam" id="PF04117">
    <property type="entry name" value="Mpv17_PMP22"/>
    <property type="match status" value="1"/>
</dbReference>
<organism evidence="11">
    <name type="scientific">Ditylum brightwellii</name>
    <dbReference type="NCBI Taxonomy" id="49249"/>
    <lineage>
        <taxon>Eukaryota</taxon>
        <taxon>Sar</taxon>
        <taxon>Stramenopiles</taxon>
        <taxon>Ochrophyta</taxon>
        <taxon>Bacillariophyta</taxon>
        <taxon>Mediophyceae</taxon>
        <taxon>Lithodesmiophycidae</taxon>
        <taxon>Lithodesmiales</taxon>
        <taxon>Lithodesmiaceae</taxon>
        <taxon>Ditylum</taxon>
    </lineage>
</organism>
<evidence type="ECO:0000256" key="6">
    <source>
        <dbReference type="RuleBase" id="RU363053"/>
    </source>
</evidence>
<feature type="transmembrane region" description="Helical" evidence="6">
    <location>
        <begin position="13"/>
        <end position="31"/>
    </location>
</feature>
<dbReference type="EMBL" id="HBGN01036547">
    <property type="protein sequence ID" value="CAD9354378.1"/>
    <property type="molecule type" value="Transcribed_RNA"/>
</dbReference>
<feature type="transmembrane region" description="Helical" evidence="6">
    <location>
        <begin position="52"/>
        <end position="70"/>
    </location>
</feature>
<evidence type="ECO:0000313" key="11">
    <source>
        <dbReference type="EMBL" id="CAD9354380.1"/>
    </source>
</evidence>
<evidence type="ECO:0000313" key="8">
    <source>
        <dbReference type="EMBL" id="CAD9354364.1"/>
    </source>
</evidence>
<evidence type="ECO:0000313" key="10">
    <source>
        <dbReference type="EMBL" id="CAD9354378.1"/>
    </source>
</evidence>
<dbReference type="EMBL" id="HBGN01036550">
    <property type="protein sequence ID" value="CAD9354383.1"/>
    <property type="molecule type" value="Transcribed_RNA"/>
</dbReference>
<dbReference type="EMBL" id="HBGN01036538">
    <property type="protein sequence ID" value="CAD9354364.1"/>
    <property type="molecule type" value="Transcribed_RNA"/>
</dbReference>
<dbReference type="EMBL" id="HBGN01036542">
    <property type="protein sequence ID" value="CAD9354370.1"/>
    <property type="molecule type" value="Transcribed_RNA"/>
</dbReference>
<accession>A0A6U3UQU7</accession>
<dbReference type="PANTHER" id="PTHR11266">
    <property type="entry name" value="PEROXISOMAL MEMBRANE PROTEIN 2, PXMP2 MPV17"/>
    <property type="match status" value="1"/>
</dbReference>
<feature type="transmembrane region" description="Helical" evidence="6">
    <location>
        <begin position="90"/>
        <end position="111"/>
    </location>
</feature>
<name>A0A6U3UQU7_9STRA</name>
<proteinExistence type="inferred from homology"/>
<keyword evidence="3 6" id="KW-0812">Transmembrane</keyword>
<evidence type="ECO:0000256" key="3">
    <source>
        <dbReference type="ARBA" id="ARBA00022692"/>
    </source>
</evidence>
<evidence type="ECO:0000256" key="2">
    <source>
        <dbReference type="ARBA" id="ARBA00006824"/>
    </source>
</evidence>
<evidence type="ECO:0000313" key="9">
    <source>
        <dbReference type="EMBL" id="CAD9354370.1"/>
    </source>
</evidence>
<keyword evidence="4 6" id="KW-1133">Transmembrane helix</keyword>
<dbReference type="EMBL" id="HBGN01036548">
    <property type="protein sequence ID" value="CAD9354380.1"/>
    <property type="molecule type" value="Transcribed_RNA"/>
</dbReference>
<protein>
    <recommendedName>
        <fullName evidence="13">Peroxisomal membrane protein MPV17</fullName>
    </recommendedName>
</protein>
<dbReference type="GO" id="GO:0005737">
    <property type="term" value="C:cytoplasm"/>
    <property type="evidence" value="ECO:0007669"/>
    <property type="project" value="TreeGrafter"/>
</dbReference>
<keyword evidence="5 6" id="KW-0472">Membrane</keyword>
<evidence type="ECO:0000313" key="12">
    <source>
        <dbReference type="EMBL" id="CAD9354383.1"/>
    </source>
</evidence>
<dbReference type="InterPro" id="IPR007248">
    <property type="entry name" value="Mpv17_PMP22"/>
</dbReference>
<dbReference type="EMBL" id="HBGN01036537">
    <property type="protein sequence ID" value="CAD9354362.1"/>
    <property type="molecule type" value="Transcribed_RNA"/>
</dbReference>
<dbReference type="GO" id="GO:0016020">
    <property type="term" value="C:membrane"/>
    <property type="evidence" value="ECO:0007669"/>
    <property type="project" value="UniProtKB-SubCell"/>
</dbReference>
<evidence type="ECO:0008006" key="13">
    <source>
        <dbReference type="Google" id="ProtNLM"/>
    </source>
</evidence>
<comment type="similarity">
    <text evidence="2 6">Belongs to the peroxisomal membrane protein PXMP2/4 family.</text>
</comment>
<evidence type="ECO:0000256" key="4">
    <source>
        <dbReference type="ARBA" id="ARBA00022989"/>
    </source>
</evidence>
<sequence length="202" mass="22761">MAATTRTVVWQKLRYNMLWGTIIFMVGDYGAQLLTHFKLKRSTDFYVDNNRFVISSVLGAIWAGYANPSVYATVEFLLPGGGPSNFRRVLLKMCITCSILSTVGNYVTMIFRRFFKQLLETDSSVTQIGMDCVQSCNRDFVPVLKDDLKIWPLYDIMCYSVIPPKVRPITTALMASAWSMYMSIVSAKEEEVDPLAVSSVAT</sequence>
<gene>
    <name evidence="7" type="ORF">DBRI1063_LOCUS23442</name>
    <name evidence="8" type="ORF">DBRI1063_LOCUS23443</name>
    <name evidence="9" type="ORF">DBRI1063_LOCUS23447</name>
    <name evidence="10" type="ORF">DBRI1063_LOCUS23451</name>
    <name evidence="11" type="ORF">DBRI1063_LOCUS23452</name>
    <name evidence="12" type="ORF">DBRI1063_LOCUS23454</name>
</gene>
<evidence type="ECO:0000256" key="5">
    <source>
        <dbReference type="ARBA" id="ARBA00023136"/>
    </source>
</evidence>